<dbReference type="EMBL" id="LHXV01000030">
    <property type="protein sequence ID" value="KXB01029.1"/>
    <property type="molecule type" value="Genomic_DNA"/>
</dbReference>
<keyword evidence="2" id="KW-1185">Reference proteome</keyword>
<reference evidence="1 2" key="1">
    <citation type="journal article" date="2016" name="Sci. Rep.">
        <title>Metabolic traits of an uncultured archaeal lineage -MSBL1- from brine pools of the Red Sea.</title>
        <authorList>
            <person name="Mwirichia R."/>
            <person name="Alam I."/>
            <person name="Rashid M."/>
            <person name="Vinu M."/>
            <person name="Ba-Alawi W."/>
            <person name="Anthony Kamau A."/>
            <person name="Kamanda Ngugi D."/>
            <person name="Goker M."/>
            <person name="Klenk H.P."/>
            <person name="Bajic V."/>
            <person name="Stingl U."/>
        </authorList>
    </citation>
    <scope>NUCLEOTIDE SEQUENCE [LARGE SCALE GENOMIC DNA]</scope>
    <source>
        <strain evidence="1">SCGC-AAA259O05</strain>
    </source>
</reference>
<organism evidence="1 2">
    <name type="scientific">candidate division MSBL1 archaeon SCGC-AAA259O05</name>
    <dbReference type="NCBI Taxonomy" id="1698271"/>
    <lineage>
        <taxon>Archaea</taxon>
        <taxon>Methanobacteriati</taxon>
        <taxon>Methanobacteriota</taxon>
        <taxon>candidate division MSBL1</taxon>
    </lineage>
</organism>
<proteinExistence type="predicted"/>
<gene>
    <name evidence="1" type="ORF">AKJ41_03025</name>
</gene>
<sequence length="104" mass="11593">MVLAEFPGSSRLVRCLALKKGPFNAVVELVKMKIEGNVLYLLEAESGKFAFDDEEDAIDEIREMAEEGDPDFENVLLFEVDIGGEEWNVNQIPWSKIAAKLFGG</sequence>
<comment type="caution">
    <text evidence="1">The sequence shown here is derived from an EMBL/GenBank/DDBJ whole genome shotgun (WGS) entry which is preliminary data.</text>
</comment>
<evidence type="ECO:0000313" key="1">
    <source>
        <dbReference type="EMBL" id="KXB01029.1"/>
    </source>
</evidence>
<dbReference type="Proteomes" id="UP000070344">
    <property type="component" value="Unassembled WGS sequence"/>
</dbReference>
<protein>
    <submittedName>
        <fullName evidence="1">Uncharacterized protein</fullName>
    </submittedName>
</protein>
<accession>A0A133V3L4</accession>
<name>A0A133V3L4_9EURY</name>
<evidence type="ECO:0000313" key="2">
    <source>
        <dbReference type="Proteomes" id="UP000070344"/>
    </source>
</evidence>
<dbReference type="AlphaFoldDB" id="A0A133V3L4"/>